<dbReference type="Proteomes" id="UP000222072">
    <property type="component" value="Segment"/>
</dbReference>
<reference evidence="3 4" key="1">
    <citation type="journal article" date="2017" name="BMC Genomics">
        <title>Three novel Pseudomonas phages isolated from composting provide insights into the evolution and diversity of tailed phages.</title>
        <authorList>
            <person name="Amgarten D."/>
            <person name="Martins L.F."/>
            <person name="Lombardi K.C."/>
            <person name="Antunes L.P."/>
            <person name="de Souza A.P.S."/>
            <person name="Nicastro G.G."/>
            <person name="Kitajima E.W."/>
            <person name="Quaggio R.B."/>
            <person name="Upton C."/>
            <person name="Setubal J.C."/>
            <person name="da Silva A.M."/>
        </authorList>
    </citation>
    <scope>NUCLEOTIDE SEQUENCE [LARGE SCALE GENOMIC DNA]</scope>
</reference>
<evidence type="ECO:0000313" key="4">
    <source>
        <dbReference type="Proteomes" id="UP000222072"/>
    </source>
</evidence>
<protein>
    <recommendedName>
        <fullName evidence="2">Transcriptional regulator SutA RNAP-binding domain-containing protein</fullName>
    </recommendedName>
</protein>
<proteinExistence type="predicted"/>
<gene>
    <name evidence="3" type="ORF">ZC03_045</name>
</gene>
<feature type="compositionally biased region" description="Basic and acidic residues" evidence="1">
    <location>
        <begin position="32"/>
        <end position="42"/>
    </location>
</feature>
<evidence type="ECO:0000256" key="1">
    <source>
        <dbReference type="SAM" id="MobiDB-lite"/>
    </source>
</evidence>
<accession>A0A1L2C944</accession>
<dbReference type="Pfam" id="PF20661">
    <property type="entry name" value="SutA-RBD"/>
    <property type="match status" value="1"/>
</dbReference>
<name>A0A1L2C944_9CAUD</name>
<feature type="domain" description="Transcriptional regulator SutA RNAP-binding" evidence="2">
    <location>
        <begin position="7"/>
        <end position="37"/>
    </location>
</feature>
<organism evidence="3 4">
    <name type="scientific">Pseudomonas phage ZC03</name>
    <dbReference type="NCBI Taxonomy" id="1622115"/>
    <lineage>
        <taxon>Viruses</taxon>
        <taxon>Duplodnaviria</taxon>
        <taxon>Heunggongvirae</taxon>
        <taxon>Uroviricota</taxon>
        <taxon>Caudoviricetes</taxon>
        <taxon>Schitoviridae</taxon>
        <taxon>Zicotriavirus</taxon>
        <taxon>Zicotriavirus ZC03</taxon>
    </lineage>
</organism>
<sequence length="51" mass="6082">MLSNYIKSKEPERQKLNEQIEKFLAQGKKIEVLHSPKEDQPSRRVQVNELF</sequence>
<dbReference type="InterPro" id="IPR049191">
    <property type="entry name" value="SutA_RBD"/>
</dbReference>
<dbReference type="EMBL" id="KU356690">
    <property type="protein sequence ID" value="AMD43422.1"/>
    <property type="molecule type" value="Genomic_DNA"/>
</dbReference>
<feature type="region of interest" description="Disordered" evidence="1">
    <location>
        <begin position="32"/>
        <end position="51"/>
    </location>
</feature>
<evidence type="ECO:0000313" key="3">
    <source>
        <dbReference type="EMBL" id="AMD43422.1"/>
    </source>
</evidence>
<keyword evidence="4" id="KW-1185">Reference proteome</keyword>
<evidence type="ECO:0000259" key="2">
    <source>
        <dbReference type="Pfam" id="PF20661"/>
    </source>
</evidence>